<evidence type="ECO:0000256" key="5">
    <source>
        <dbReference type="PROSITE-ProRule" id="PRU00277"/>
    </source>
</evidence>
<sequence>MHYTGTLTDGTKFDSSRDRNEVFEFELGARKVIRGWDLGLIGMCPGERRQLTIPPELGYGDRGAGGVIPPGATLLFDVELVTINGVGAAPAAPAPAPAPAPARGTRPPTTQPTPSDQLQVRHISGPRRCRRKTEAGNKVSMHYTGTLTDGTKFDSSRDRGTPLEFTLGRGQVIAGWDQGLLNMCPGARRQLIIPPRLAYGDRGAGDVIPPGATLVFDVELVAIN</sequence>
<dbReference type="SUPFAM" id="SSF54534">
    <property type="entry name" value="FKBP-like"/>
    <property type="match status" value="2"/>
</dbReference>
<gene>
    <name evidence="8" type="primary">FKBP10</name>
    <name evidence="8" type="ORF">FJT64_019964</name>
</gene>
<dbReference type="OrthoDB" id="1902587at2759"/>
<dbReference type="InterPro" id="IPR046357">
    <property type="entry name" value="PPIase_dom_sf"/>
</dbReference>
<reference evidence="8 9" key="1">
    <citation type="submission" date="2019-07" db="EMBL/GenBank/DDBJ databases">
        <title>Draft genome assembly of a fouling barnacle, Amphibalanus amphitrite (Darwin, 1854): The first reference genome for Thecostraca.</title>
        <authorList>
            <person name="Kim W."/>
        </authorList>
    </citation>
    <scope>NUCLEOTIDE SEQUENCE [LARGE SCALE GENOMIC DNA]</scope>
    <source>
        <strain evidence="8">SNU_AA5</strain>
        <tissue evidence="8">Soma without cirri and trophi</tissue>
    </source>
</reference>
<comment type="caution">
    <text evidence="8">The sequence shown here is derived from an EMBL/GenBank/DDBJ whole genome shotgun (WGS) entry which is preliminary data.</text>
</comment>
<dbReference type="FunFam" id="3.10.50.40:FF:000006">
    <property type="entry name" value="Peptidyl-prolyl cis-trans isomerase"/>
    <property type="match status" value="2"/>
</dbReference>
<evidence type="ECO:0000259" key="7">
    <source>
        <dbReference type="PROSITE" id="PS50059"/>
    </source>
</evidence>
<protein>
    <recommendedName>
        <fullName evidence="2 5">peptidylprolyl isomerase</fullName>
        <ecNumber evidence="2 5">5.2.1.8</ecNumber>
    </recommendedName>
</protein>
<dbReference type="GO" id="GO:0005783">
    <property type="term" value="C:endoplasmic reticulum"/>
    <property type="evidence" value="ECO:0007669"/>
    <property type="project" value="TreeGrafter"/>
</dbReference>
<evidence type="ECO:0000256" key="4">
    <source>
        <dbReference type="ARBA" id="ARBA00023235"/>
    </source>
</evidence>
<keyword evidence="9" id="KW-1185">Reference proteome</keyword>
<dbReference type="GO" id="GO:0003755">
    <property type="term" value="F:peptidyl-prolyl cis-trans isomerase activity"/>
    <property type="evidence" value="ECO:0007669"/>
    <property type="project" value="UniProtKB-KW"/>
</dbReference>
<feature type="domain" description="PPIase FKBP-type" evidence="7">
    <location>
        <begin position="1"/>
        <end position="84"/>
    </location>
</feature>
<dbReference type="PANTHER" id="PTHR45779:SF14">
    <property type="entry name" value="PEPTIDYLPROLYL ISOMERASE"/>
    <property type="match status" value="1"/>
</dbReference>
<evidence type="ECO:0000313" key="8">
    <source>
        <dbReference type="EMBL" id="KAF0308887.1"/>
    </source>
</evidence>
<evidence type="ECO:0000313" key="9">
    <source>
        <dbReference type="Proteomes" id="UP000440578"/>
    </source>
</evidence>
<name>A0A6A4WND9_AMPAM</name>
<dbReference type="InterPro" id="IPR001179">
    <property type="entry name" value="PPIase_FKBP_dom"/>
</dbReference>
<dbReference type="PANTHER" id="PTHR45779">
    <property type="entry name" value="PEPTIDYLPROLYL ISOMERASE"/>
    <property type="match status" value="1"/>
</dbReference>
<evidence type="ECO:0000256" key="2">
    <source>
        <dbReference type="ARBA" id="ARBA00013194"/>
    </source>
</evidence>
<dbReference type="EC" id="5.2.1.8" evidence="2 5"/>
<feature type="compositionally biased region" description="Low complexity" evidence="6">
    <location>
        <begin position="101"/>
        <end position="114"/>
    </location>
</feature>
<feature type="region of interest" description="Disordered" evidence="6">
    <location>
        <begin position="90"/>
        <end position="132"/>
    </location>
</feature>
<dbReference type="AlphaFoldDB" id="A0A6A4WND9"/>
<dbReference type="EMBL" id="VIIS01000456">
    <property type="protein sequence ID" value="KAF0308887.1"/>
    <property type="molecule type" value="Genomic_DNA"/>
</dbReference>
<dbReference type="Gene3D" id="3.10.50.40">
    <property type="match status" value="2"/>
</dbReference>
<keyword evidence="3 5" id="KW-0697">Rotamase</keyword>
<dbReference type="Pfam" id="PF00254">
    <property type="entry name" value="FKBP_C"/>
    <property type="match status" value="2"/>
</dbReference>
<dbReference type="Proteomes" id="UP000440578">
    <property type="component" value="Unassembled WGS sequence"/>
</dbReference>
<comment type="catalytic activity">
    <reaction evidence="1 5">
        <text>[protein]-peptidylproline (omega=180) = [protein]-peptidylproline (omega=0)</text>
        <dbReference type="Rhea" id="RHEA:16237"/>
        <dbReference type="Rhea" id="RHEA-COMP:10747"/>
        <dbReference type="Rhea" id="RHEA-COMP:10748"/>
        <dbReference type="ChEBI" id="CHEBI:83833"/>
        <dbReference type="ChEBI" id="CHEBI:83834"/>
        <dbReference type="EC" id="5.2.1.8"/>
    </reaction>
</comment>
<organism evidence="8 9">
    <name type="scientific">Amphibalanus amphitrite</name>
    <name type="common">Striped barnacle</name>
    <name type="synonym">Balanus amphitrite</name>
    <dbReference type="NCBI Taxonomy" id="1232801"/>
    <lineage>
        <taxon>Eukaryota</taxon>
        <taxon>Metazoa</taxon>
        <taxon>Ecdysozoa</taxon>
        <taxon>Arthropoda</taxon>
        <taxon>Crustacea</taxon>
        <taxon>Multicrustacea</taxon>
        <taxon>Cirripedia</taxon>
        <taxon>Thoracica</taxon>
        <taxon>Thoracicalcarea</taxon>
        <taxon>Balanomorpha</taxon>
        <taxon>Balanoidea</taxon>
        <taxon>Balanidae</taxon>
        <taxon>Amphibalaninae</taxon>
        <taxon>Amphibalanus</taxon>
    </lineage>
</organism>
<proteinExistence type="predicted"/>
<feature type="domain" description="PPIase FKBP-type" evidence="7">
    <location>
        <begin position="136"/>
        <end position="224"/>
    </location>
</feature>
<keyword evidence="4 5" id="KW-0413">Isomerase</keyword>
<dbReference type="PROSITE" id="PS50059">
    <property type="entry name" value="FKBP_PPIASE"/>
    <property type="match status" value="2"/>
</dbReference>
<accession>A0A6A4WND9</accession>
<dbReference type="InterPro" id="IPR044609">
    <property type="entry name" value="FKBP2/11"/>
</dbReference>
<evidence type="ECO:0000256" key="6">
    <source>
        <dbReference type="SAM" id="MobiDB-lite"/>
    </source>
</evidence>
<evidence type="ECO:0000256" key="3">
    <source>
        <dbReference type="ARBA" id="ARBA00023110"/>
    </source>
</evidence>
<evidence type="ECO:0000256" key="1">
    <source>
        <dbReference type="ARBA" id="ARBA00000971"/>
    </source>
</evidence>